<dbReference type="Gene3D" id="2.60.40.10">
    <property type="entry name" value="Immunoglobulins"/>
    <property type="match status" value="1"/>
</dbReference>
<organism evidence="8 9">
    <name type="scientific">Gelidibacter pelagius</name>
    <dbReference type="NCBI Taxonomy" id="2819985"/>
    <lineage>
        <taxon>Bacteria</taxon>
        <taxon>Pseudomonadati</taxon>
        <taxon>Bacteroidota</taxon>
        <taxon>Flavobacteriia</taxon>
        <taxon>Flavobacteriales</taxon>
        <taxon>Flavobacteriaceae</taxon>
        <taxon>Gelidibacter</taxon>
    </lineage>
</organism>
<accession>A0ABS3SQ15</accession>
<comment type="similarity">
    <text evidence="1">Belongs to the glycosyl hydrolase 9 (cellulase E) family.</text>
</comment>
<dbReference type="PROSITE" id="PS51677">
    <property type="entry name" value="NODB"/>
    <property type="match status" value="1"/>
</dbReference>
<dbReference type="InterPro" id="IPR012341">
    <property type="entry name" value="6hp_glycosidase-like_sf"/>
</dbReference>
<dbReference type="InterPro" id="IPR004197">
    <property type="entry name" value="Cellulase_Ig-like"/>
</dbReference>
<gene>
    <name evidence="8" type="ORF">J4051_05940</name>
</gene>
<name>A0ABS3SQ15_9FLAO</name>
<evidence type="ECO:0000256" key="1">
    <source>
        <dbReference type="ARBA" id="ARBA00007072"/>
    </source>
</evidence>
<dbReference type="EMBL" id="JAGEVG010000005">
    <property type="protein sequence ID" value="MBO3097799.1"/>
    <property type="molecule type" value="Genomic_DNA"/>
</dbReference>
<dbReference type="Proteomes" id="UP000681315">
    <property type="component" value="Unassembled WGS sequence"/>
</dbReference>
<dbReference type="GO" id="GO:0016787">
    <property type="term" value="F:hydrolase activity"/>
    <property type="evidence" value="ECO:0007669"/>
    <property type="project" value="UniProtKB-KW"/>
</dbReference>
<keyword evidence="5" id="KW-0624">Polysaccharide degradation</keyword>
<evidence type="ECO:0000256" key="4">
    <source>
        <dbReference type="ARBA" id="ARBA00023295"/>
    </source>
</evidence>
<dbReference type="Gene3D" id="1.50.10.10">
    <property type="match status" value="1"/>
</dbReference>
<evidence type="ECO:0000313" key="9">
    <source>
        <dbReference type="Proteomes" id="UP000681315"/>
    </source>
</evidence>
<dbReference type="SUPFAM" id="SSF88713">
    <property type="entry name" value="Glycoside hydrolase/deacetylase"/>
    <property type="match status" value="1"/>
</dbReference>
<dbReference type="CDD" id="cd10917">
    <property type="entry name" value="CE4_NodB_like_6s_7s"/>
    <property type="match status" value="1"/>
</dbReference>
<dbReference type="InterPro" id="IPR001701">
    <property type="entry name" value="Glyco_hydro_9"/>
</dbReference>
<keyword evidence="9" id="KW-1185">Reference proteome</keyword>
<dbReference type="Pfam" id="PF02927">
    <property type="entry name" value="CelD_N"/>
    <property type="match status" value="1"/>
</dbReference>
<feature type="signal peptide" evidence="6">
    <location>
        <begin position="1"/>
        <end position="19"/>
    </location>
</feature>
<dbReference type="InterPro" id="IPR011330">
    <property type="entry name" value="Glyco_hydro/deAcase_b/a-brl"/>
</dbReference>
<dbReference type="InterPro" id="IPR013783">
    <property type="entry name" value="Ig-like_fold"/>
</dbReference>
<feature type="chain" id="PRO_5046543497" evidence="6">
    <location>
        <begin position="20"/>
        <end position="839"/>
    </location>
</feature>
<evidence type="ECO:0000256" key="3">
    <source>
        <dbReference type="ARBA" id="ARBA00023277"/>
    </source>
</evidence>
<evidence type="ECO:0000313" key="8">
    <source>
        <dbReference type="EMBL" id="MBO3097799.1"/>
    </source>
</evidence>
<evidence type="ECO:0000256" key="5">
    <source>
        <dbReference type="ARBA" id="ARBA00023326"/>
    </source>
</evidence>
<keyword evidence="2 8" id="KW-0378">Hydrolase</keyword>
<keyword evidence="3" id="KW-0119">Carbohydrate metabolism</keyword>
<dbReference type="SUPFAM" id="SSF48208">
    <property type="entry name" value="Six-hairpin glycosidases"/>
    <property type="match status" value="1"/>
</dbReference>
<dbReference type="Pfam" id="PF00759">
    <property type="entry name" value="Glyco_hydro_9"/>
    <property type="match status" value="1"/>
</dbReference>
<sequence>MKNIFLVISLCFIFFSAVAKPPFERNAGVSVIRINQLGYTPSSIKVAVFGAIEQIEIDSFSLHDADTDKEVFKSKTPISKGAYGPFKSSYRLNFSAFETPGKYYLLAGSIKSPEFRINTDVYDHTADFLLEYMRQQRCGYNPYLTATCHLDDGYILYNPEKEGERVDVSGGWHDASDYLQYTATSANAVFQLLFAYRDNPEAFDDAYGADGLPGSNGIPDVMDEAKFGMDWLKKMNPSSTEYYNQIADDRDHSGYRLPNNDSVVYDPNRLGRPVYLASAEKQGVLKYKNRSTGVASTVGKYASAFAIGATVLKEFYPEYTDDLAKRAEEAYKYGELHPGVSQTAPGRSPYFYEEDNWIDDMELAASSLYKLTGDKSFKKSALKYASEEKITPWIGRDTILHYQYYPFLNAGHYELASAVESNERKEVTSYYAKGLQMLHERGKGNPFYIGIPFVWCSNNFVTAAVTQSRLYHKLTDDDTYLEMEAALRDWLFGCNIWGTSMIVGIPAHGDTPTDPHSSLYLLEGYQTNGGLIDGPVYASIANSLIGVELHEEDEYAQFQSDLVVYQDDVGSYSTNEPTMDGTASLVYYLSYLESESMKTGNQKKRYTYDLSGSIVRGDRSEKKISLLFSGHEYADGAVEILRVLDKHNIKASFFLTGDFYRNETFAPFIKKTKKSGHYLGAHSDKHLLYNDWTKEKKRLVTQDEFKSDLKANYSEMEKFGVQKEDVPYFLPPFEWNDNIITQWADQMSITMINYSPGSISHADYTTPEMENYRTTEEIVSSILTLEETEGLNGFLLLSHIGTHPDRTDKFYDKLDSLITILKERGYEFDTLTNNLNLKK</sequence>
<dbReference type="RefSeq" id="WP_208232939.1">
    <property type="nucleotide sequence ID" value="NZ_JAGEVG010000005.1"/>
</dbReference>
<comment type="caution">
    <text evidence="8">The sequence shown here is derived from an EMBL/GenBank/DDBJ whole genome shotgun (WGS) entry which is preliminary data.</text>
</comment>
<feature type="domain" description="NodB homology" evidence="7">
    <location>
        <begin position="622"/>
        <end position="829"/>
    </location>
</feature>
<proteinExistence type="inferred from homology"/>
<dbReference type="PANTHER" id="PTHR22298">
    <property type="entry name" value="ENDO-1,4-BETA-GLUCANASE"/>
    <property type="match status" value="1"/>
</dbReference>
<dbReference type="SUPFAM" id="SSF81296">
    <property type="entry name" value="E set domains"/>
    <property type="match status" value="1"/>
</dbReference>
<reference evidence="8 9" key="1">
    <citation type="submission" date="2021-03" db="EMBL/GenBank/DDBJ databases">
        <title>Gelidibacter sp. nov., isolated from costal sediment.</title>
        <authorList>
            <person name="Lun K.-Y."/>
        </authorList>
    </citation>
    <scope>NUCLEOTIDE SEQUENCE [LARGE SCALE GENOMIC DNA]</scope>
    <source>
        <strain evidence="8 9">DF109</strain>
    </source>
</reference>
<dbReference type="CDD" id="cd02850">
    <property type="entry name" value="E_set_Cellulase_N"/>
    <property type="match status" value="1"/>
</dbReference>
<dbReference type="InterPro" id="IPR002509">
    <property type="entry name" value="NODB_dom"/>
</dbReference>
<dbReference type="InterPro" id="IPR014756">
    <property type="entry name" value="Ig_E-set"/>
</dbReference>
<dbReference type="InterPro" id="IPR008928">
    <property type="entry name" value="6-hairpin_glycosidase_sf"/>
</dbReference>
<protein>
    <submittedName>
        <fullName evidence="8">Glycoside hydrolase family 9 protein</fullName>
    </submittedName>
</protein>
<evidence type="ECO:0000259" key="7">
    <source>
        <dbReference type="PROSITE" id="PS51677"/>
    </source>
</evidence>
<dbReference type="Gene3D" id="3.20.20.370">
    <property type="entry name" value="Glycoside hydrolase/deacetylase"/>
    <property type="match status" value="1"/>
</dbReference>
<dbReference type="Pfam" id="PF01522">
    <property type="entry name" value="Polysacc_deac_1"/>
    <property type="match status" value="1"/>
</dbReference>
<evidence type="ECO:0000256" key="6">
    <source>
        <dbReference type="SAM" id="SignalP"/>
    </source>
</evidence>
<evidence type="ECO:0000256" key="2">
    <source>
        <dbReference type="ARBA" id="ARBA00022801"/>
    </source>
</evidence>
<keyword evidence="4" id="KW-0326">Glycosidase</keyword>
<keyword evidence="6" id="KW-0732">Signal</keyword>